<evidence type="ECO:0000313" key="2">
    <source>
        <dbReference type="EMBL" id="ELY97717.1"/>
    </source>
</evidence>
<dbReference type="AlphaFoldDB" id="M0AII7"/>
<protein>
    <submittedName>
        <fullName evidence="2">Uncharacterized protein</fullName>
    </submittedName>
</protein>
<gene>
    <name evidence="2" type="ORF">C480_22289</name>
</gene>
<keyword evidence="1" id="KW-0472">Membrane</keyword>
<dbReference type="EMBL" id="AOIP01000065">
    <property type="protein sequence ID" value="ELY97717.1"/>
    <property type="molecule type" value="Genomic_DNA"/>
</dbReference>
<proteinExistence type="predicted"/>
<keyword evidence="1" id="KW-0812">Transmembrane</keyword>
<comment type="caution">
    <text evidence="2">The sequence shown here is derived from an EMBL/GenBank/DDBJ whole genome shotgun (WGS) entry which is preliminary data.</text>
</comment>
<sequence length="78" mass="8488">MEVTQQTDDSESVAHPRGVRRGSLRNSILLKLALLGGLLIALGALINEGVWAAVITVWGAGLALVGLGFYGFIWWRRR</sequence>
<feature type="transmembrane region" description="Helical" evidence="1">
    <location>
        <begin position="28"/>
        <end position="46"/>
    </location>
</feature>
<dbReference type="Proteomes" id="UP000011591">
    <property type="component" value="Unassembled WGS sequence"/>
</dbReference>
<keyword evidence="1" id="KW-1133">Transmembrane helix</keyword>
<feature type="transmembrane region" description="Helical" evidence="1">
    <location>
        <begin position="52"/>
        <end position="75"/>
    </location>
</feature>
<accession>M0AII7</accession>
<reference evidence="2 3" key="1">
    <citation type="journal article" date="2014" name="PLoS Genet.">
        <title>Phylogenetically driven sequencing of extremely halophilic archaea reveals strategies for static and dynamic osmo-response.</title>
        <authorList>
            <person name="Becker E.A."/>
            <person name="Seitzer P.M."/>
            <person name="Tritt A."/>
            <person name="Larsen D."/>
            <person name="Krusor M."/>
            <person name="Yao A.I."/>
            <person name="Wu D."/>
            <person name="Madern D."/>
            <person name="Eisen J.A."/>
            <person name="Darling A.E."/>
            <person name="Facciotti M.T."/>
        </authorList>
    </citation>
    <scope>NUCLEOTIDE SEQUENCE [LARGE SCALE GENOMIC DNA]</scope>
    <source>
        <strain evidence="2 3">DSM 13077</strain>
    </source>
</reference>
<organism evidence="2 3">
    <name type="scientific">Natrialba aegyptia DSM 13077</name>
    <dbReference type="NCBI Taxonomy" id="1227491"/>
    <lineage>
        <taxon>Archaea</taxon>
        <taxon>Methanobacteriati</taxon>
        <taxon>Methanobacteriota</taxon>
        <taxon>Stenosarchaea group</taxon>
        <taxon>Halobacteria</taxon>
        <taxon>Halobacteriales</taxon>
        <taxon>Natrialbaceae</taxon>
        <taxon>Natrialba</taxon>
    </lineage>
</organism>
<keyword evidence="3" id="KW-1185">Reference proteome</keyword>
<evidence type="ECO:0000313" key="3">
    <source>
        <dbReference type="Proteomes" id="UP000011591"/>
    </source>
</evidence>
<name>M0AII7_9EURY</name>
<dbReference type="RefSeq" id="WP_006107136.1">
    <property type="nucleotide sequence ID" value="NZ_AOIP01000065.1"/>
</dbReference>
<evidence type="ECO:0000256" key="1">
    <source>
        <dbReference type="SAM" id="Phobius"/>
    </source>
</evidence>
<dbReference type="PATRIC" id="fig|1227491.4.peg.4483"/>